<dbReference type="VEuPathDB" id="FungiDB:CJI96_0004213"/>
<dbReference type="PANTHER" id="PTHR12395:SF9">
    <property type="entry name" value="DECAPPING AND EXORIBONUCLEASE PROTEIN"/>
    <property type="match status" value="1"/>
</dbReference>
<name>A0A0L0NUX0_CANAR</name>
<dbReference type="VEuPathDB" id="FungiDB:B9J08_002299"/>
<keyword evidence="7" id="KW-0694">RNA-binding</keyword>
<keyword evidence="3 7" id="KW-0540">Nuclease</keyword>
<dbReference type="EMBL" id="LGST01000041">
    <property type="protein sequence ID" value="KND97460.1"/>
    <property type="molecule type" value="Genomic_DNA"/>
</dbReference>
<reference evidence="10" key="1">
    <citation type="journal article" date="2015" name="BMC Genomics">
        <title>Draft genome of a commonly misdiagnosed multidrug resistant pathogen Candida auris.</title>
        <authorList>
            <person name="Chatterjee S."/>
            <person name="Alampalli S.V."/>
            <person name="Nageshan R.K."/>
            <person name="Chettiar S.T."/>
            <person name="Joshi S."/>
            <person name="Tatu U.S."/>
        </authorList>
    </citation>
    <scope>NUCLEOTIDE SEQUENCE [LARGE SCALE GENOMIC DNA]</scope>
    <source>
        <strain evidence="10">6684</strain>
    </source>
</reference>
<sequence>MIKTFKLNSRSETLSLKLPKEVFSFSRDLDGEWHTDDAKAKEEALSYYYFPDSYIDRNYNLGDGFNKFKKIPEAENVPNFASFLKAIKEHEQQLGKKIKVDIVTFRGVMTKLLTLPYDTKTPIHLYVIAFDGQLFITPDSEYELKQRAAEDEQLKASDPEKYQYSKTCEYTGYKFEALTTLPKPWAQCSRGLIEKRAKKTVNNYEQYISVVRTGIGKVKTLLAGEVDCAWDYIPSEENGASKNDILKHYVELKTSMVVDQPHKAVNFERKLFKTWAQCFLLGIPRVVYGFRDQKHLLKNVEIYNTEEIPLLLKNSEYPRGGVQKFHCVDAIKWYGAVLEWITQNVDANDELKAYKIIYDSGSRTFSLNECMGDENKRLRNGEILTEEFKSWREQLRG</sequence>
<proteinExistence type="inferred from homology"/>
<dbReference type="VEuPathDB" id="FungiDB:CJI97_001842"/>
<comment type="catalytic activity">
    <reaction evidence="4">
        <text>a 5'-end (N(7)-methyl 5'-triphosphoguanosine)-ribonucleoside-ribonucleotide in mRNA + H2O = a (N(7)-methyl 5'-triphosphoguanosine)-nucleoside + a 5'-end phospho-ribonucleoside in mRNA + H(+)</text>
        <dbReference type="Rhea" id="RHEA:66928"/>
        <dbReference type="Rhea" id="RHEA-COMP:15692"/>
        <dbReference type="Rhea" id="RHEA-COMP:17313"/>
        <dbReference type="ChEBI" id="CHEBI:15377"/>
        <dbReference type="ChEBI" id="CHEBI:15378"/>
        <dbReference type="ChEBI" id="CHEBI:138282"/>
        <dbReference type="ChEBI" id="CHEBI:172876"/>
        <dbReference type="ChEBI" id="CHEBI:172877"/>
    </reaction>
    <physiologicalReaction direction="left-to-right" evidence="4">
        <dbReference type="Rhea" id="RHEA:66929"/>
    </physiologicalReaction>
</comment>
<dbReference type="AlphaFoldDB" id="A0A0L0NUX0"/>
<dbReference type="VEuPathDB" id="FungiDB:CJJ09_005390"/>
<comment type="caution">
    <text evidence="9">The sequence shown here is derived from an EMBL/GenBank/DDBJ whole genome shotgun (WGS) entry which is preliminary data.</text>
</comment>
<evidence type="ECO:0000256" key="4">
    <source>
        <dbReference type="ARBA" id="ARBA00044676"/>
    </source>
</evidence>
<keyword evidence="7" id="KW-0479">Metal-binding</keyword>
<dbReference type="Pfam" id="PF08652">
    <property type="entry name" value="RAI1"/>
    <property type="match status" value="1"/>
</dbReference>
<accession>A0A0L0NUX0</accession>
<comment type="subcellular location">
    <subcellularLocation>
        <location evidence="7">Nucleus</location>
    </subcellularLocation>
</comment>
<dbReference type="PANTHER" id="PTHR12395">
    <property type="entry name" value="DOM-3 RELATED"/>
    <property type="match status" value="1"/>
</dbReference>
<dbReference type="GO" id="GO:0000956">
    <property type="term" value="P:nuclear-transcribed mRNA catabolic process"/>
    <property type="evidence" value="ECO:0007669"/>
    <property type="project" value="TreeGrafter"/>
</dbReference>
<comment type="catalytic activity">
    <reaction evidence="5">
        <text>a 5'-end triphospho-ribonucleoside in mRNA + H2O = a 5'-end phospho-ribonucleoside in mRNA + diphosphate + H(+)</text>
        <dbReference type="Rhea" id="RHEA:78683"/>
        <dbReference type="Rhea" id="RHEA-COMP:15692"/>
        <dbReference type="Rhea" id="RHEA-COMP:17164"/>
        <dbReference type="ChEBI" id="CHEBI:15377"/>
        <dbReference type="ChEBI" id="CHEBI:15378"/>
        <dbReference type="ChEBI" id="CHEBI:33019"/>
        <dbReference type="ChEBI" id="CHEBI:138282"/>
        <dbReference type="ChEBI" id="CHEBI:167618"/>
    </reaction>
    <physiologicalReaction direction="left-to-right" evidence="5">
        <dbReference type="Rhea" id="RHEA:78684"/>
    </physiologicalReaction>
</comment>
<comment type="function">
    <text evidence="7">Decapping enzyme for NAD-capped RNAs: specifically hydrolyzes the nicotinamide adenine dinucleotide (NAD) cap from a subset of RNAs by removing the entire NAD moiety from the 5'-end of an NAD-capped RNA.</text>
</comment>
<dbReference type="GO" id="GO:0034353">
    <property type="term" value="F:mRNA 5'-diphosphatase activity"/>
    <property type="evidence" value="ECO:0007669"/>
    <property type="project" value="TreeGrafter"/>
</dbReference>
<feature type="domain" description="RAI1-like" evidence="8">
    <location>
        <begin position="18"/>
        <end position="389"/>
    </location>
</feature>
<dbReference type="InterPro" id="IPR013961">
    <property type="entry name" value="RAI1"/>
</dbReference>
<comment type="cofactor">
    <cofactor evidence="1 7">
        <name>a divalent metal cation</name>
        <dbReference type="ChEBI" id="CHEBI:60240"/>
    </cofactor>
</comment>
<dbReference type="GO" id="GO:0003723">
    <property type="term" value="F:RNA binding"/>
    <property type="evidence" value="ECO:0007669"/>
    <property type="project" value="UniProtKB-KW"/>
</dbReference>
<keyword evidence="7" id="KW-0378">Hydrolase</keyword>
<protein>
    <recommendedName>
        <fullName evidence="7">Decapping nuclease</fullName>
        <ecNumber evidence="7">3.6.1.-</ecNumber>
    </recommendedName>
</protein>
<evidence type="ECO:0000256" key="3">
    <source>
        <dbReference type="ARBA" id="ARBA00022722"/>
    </source>
</evidence>
<evidence type="ECO:0000259" key="8">
    <source>
        <dbReference type="Pfam" id="PF08652"/>
    </source>
</evidence>
<dbReference type="GO" id="GO:0004518">
    <property type="term" value="F:nuclease activity"/>
    <property type="evidence" value="ECO:0007669"/>
    <property type="project" value="UniProtKB-KW"/>
</dbReference>
<organism evidence="9 10">
    <name type="scientific">Candidozyma auris</name>
    <name type="common">Yeast</name>
    <name type="synonym">Candida auris</name>
    <dbReference type="NCBI Taxonomy" id="498019"/>
    <lineage>
        <taxon>Eukaryota</taxon>
        <taxon>Fungi</taxon>
        <taxon>Dikarya</taxon>
        <taxon>Ascomycota</taxon>
        <taxon>Saccharomycotina</taxon>
        <taxon>Pichiomycetes</taxon>
        <taxon>Metschnikowiaceae</taxon>
        <taxon>Candidozyma</taxon>
    </lineage>
</organism>
<comment type="catalytic activity">
    <reaction evidence="6">
        <text>a 5'-end NAD(+)-phospho-ribonucleoside in mRNA + H2O = a 5'-end phospho-ribonucleoside in mRNA + NAD(+) + H(+)</text>
        <dbReference type="Rhea" id="RHEA:60880"/>
        <dbReference type="Rhea" id="RHEA-COMP:15692"/>
        <dbReference type="Rhea" id="RHEA-COMP:15698"/>
        <dbReference type="ChEBI" id="CHEBI:15377"/>
        <dbReference type="ChEBI" id="CHEBI:15378"/>
        <dbReference type="ChEBI" id="CHEBI:57540"/>
        <dbReference type="ChEBI" id="CHEBI:138282"/>
        <dbReference type="ChEBI" id="CHEBI:144029"/>
    </reaction>
    <physiologicalReaction direction="left-to-right" evidence="6">
        <dbReference type="Rhea" id="RHEA:60881"/>
    </physiologicalReaction>
</comment>
<keyword evidence="7" id="KW-0547">Nucleotide-binding</keyword>
<dbReference type="VEuPathDB" id="FungiDB:QG37_05846"/>
<evidence type="ECO:0000256" key="7">
    <source>
        <dbReference type="RuleBase" id="RU367113"/>
    </source>
</evidence>
<evidence type="ECO:0000256" key="2">
    <source>
        <dbReference type="ARBA" id="ARBA00006562"/>
    </source>
</evidence>
<evidence type="ECO:0000256" key="6">
    <source>
        <dbReference type="ARBA" id="ARBA00048124"/>
    </source>
</evidence>
<dbReference type="VEuPathDB" id="FungiDB:CJJ07_005043"/>
<keyword evidence="7" id="KW-0539">Nucleus</keyword>
<evidence type="ECO:0000313" key="10">
    <source>
        <dbReference type="Proteomes" id="UP000037122"/>
    </source>
</evidence>
<dbReference type="Proteomes" id="UP000037122">
    <property type="component" value="Unassembled WGS sequence"/>
</dbReference>
<dbReference type="GO" id="GO:0046872">
    <property type="term" value="F:metal ion binding"/>
    <property type="evidence" value="ECO:0007669"/>
    <property type="project" value="UniProtKB-KW"/>
</dbReference>
<dbReference type="GO" id="GO:0110155">
    <property type="term" value="P:NAD-cap decapping"/>
    <property type="evidence" value="ECO:0007669"/>
    <property type="project" value="TreeGrafter"/>
</dbReference>
<dbReference type="EC" id="3.6.1.-" evidence="7"/>
<dbReference type="InterPro" id="IPR039039">
    <property type="entry name" value="RAI1-like_fam"/>
</dbReference>
<dbReference type="GO" id="GO:0000166">
    <property type="term" value="F:nucleotide binding"/>
    <property type="evidence" value="ECO:0007669"/>
    <property type="project" value="UniProtKB-KW"/>
</dbReference>
<comment type="similarity">
    <text evidence="2 7">Belongs to the DXO/Dom3Z family.</text>
</comment>
<evidence type="ECO:0000256" key="5">
    <source>
        <dbReference type="ARBA" id="ARBA00044692"/>
    </source>
</evidence>
<evidence type="ECO:0000313" key="9">
    <source>
        <dbReference type="EMBL" id="KND97460.1"/>
    </source>
</evidence>
<dbReference type="GO" id="GO:0005829">
    <property type="term" value="C:cytosol"/>
    <property type="evidence" value="ECO:0007669"/>
    <property type="project" value="TreeGrafter"/>
</dbReference>
<dbReference type="GO" id="GO:0005634">
    <property type="term" value="C:nucleus"/>
    <property type="evidence" value="ECO:0007669"/>
    <property type="project" value="UniProtKB-SubCell"/>
</dbReference>
<evidence type="ECO:0000256" key="1">
    <source>
        <dbReference type="ARBA" id="ARBA00001968"/>
    </source>
</evidence>
<gene>
    <name evidence="9" type="ORF">QG37_05846</name>
</gene>